<name>A0AA39UK17_9AGAR</name>
<evidence type="ECO:0000259" key="3">
    <source>
        <dbReference type="Pfam" id="PF09130"/>
    </source>
</evidence>
<feature type="domain" description="6-phosphogluconate dehydrogenase NADP-binding" evidence="2">
    <location>
        <begin position="23"/>
        <end position="167"/>
    </location>
</feature>
<sequence length="308" mass="32688">MACAREKTFFQTCLQLSSTMATTIAVIAAGAMGSAVSRKLVQKGCTVLTNLEGRSESTRRRAIEAGMKEATYNSIAREASIILSILPPSDAFSFAQSFAKEANTVSSKILFADCNAVNPETVKSISDIFSGTSISFVDAGIIGGPPRDDYDPVFFASSNDAEQLQKFAELSKYGLKVSVLEGDGAGVGAASALKMSYAGITKGMIGVLTTMFLGAHASSPATAKALLKILHETRPHIVRDATRGLPGMIPKAYRWAGEMEEIAGFLGQGQGDTYMGIAKVYERVETSLKGNNADIEVLKSMVEEAKKL</sequence>
<dbReference type="SUPFAM" id="SSF51735">
    <property type="entry name" value="NAD(P)-binding Rossmann-fold domains"/>
    <property type="match status" value="1"/>
</dbReference>
<dbReference type="EMBL" id="JAUEPR010000004">
    <property type="protein sequence ID" value="KAK0486059.1"/>
    <property type="molecule type" value="Genomic_DNA"/>
</dbReference>
<dbReference type="InterPro" id="IPR013328">
    <property type="entry name" value="6PGD_dom2"/>
</dbReference>
<feature type="domain" description="Phosphogluconate dehydrogenase NAD-binding putative C-terminal" evidence="3">
    <location>
        <begin position="217"/>
        <end position="284"/>
    </location>
</feature>
<dbReference type="Pfam" id="PF03446">
    <property type="entry name" value="NAD_binding_2"/>
    <property type="match status" value="1"/>
</dbReference>
<dbReference type="PANTHER" id="PTHR43580:SF2">
    <property type="entry name" value="CYTOKINE-LIKE NUCLEAR FACTOR N-PAC"/>
    <property type="match status" value="1"/>
</dbReference>
<dbReference type="SUPFAM" id="SSF48179">
    <property type="entry name" value="6-phosphogluconate dehydrogenase C-terminal domain-like"/>
    <property type="match status" value="1"/>
</dbReference>
<accession>A0AA39UK17</accession>
<gene>
    <name evidence="4" type="ORF">IW261DRAFT_770621</name>
</gene>
<dbReference type="PANTHER" id="PTHR43580">
    <property type="entry name" value="OXIDOREDUCTASE GLYR1-RELATED"/>
    <property type="match status" value="1"/>
</dbReference>
<protein>
    <submittedName>
        <fullName evidence="4">6-phosphogluconate dehydrogenase C-terminal domain-like protein</fullName>
    </submittedName>
</protein>
<dbReference type="InterPro" id="IPR008927">
    <property type="entry name" value="6-PGluconate_DH-like_C_sf"/>
</dbReference>
<organism evidence="4 5">
    <name type="scientific">Armillaria novae-zelandiae</name>
    <dbReference type="NCBI Taxonomy" id="153914"/>
    <lineage>
        <taxon>Eukaryota</taxon>
        <taxon>Fungi</taxon>
        <taxon>Dikarya</taxon>
        <taxon>Basidiomycota</taxon>
        <taxon>Agaricomycotina</taxon>
        <taxon>Agaricomycetes</taxon>
        <taxon>Agaricomycetidae</taxon>
        <taxon>Agaricales</taxon>
        <taxon>Marasmiineae</taxon>
        <taxon>Physalacriaceae</taxon>
        <taxon>Armillaria</taxon>
    </lineage>
</organism>
<evidence type="ECO:0000313" key="4">
    <source>
        <dbReference type="EMBL" id="KAK0486059.1"/>
    </source>
</evidence>
<evidence type="ECO:0000256" key="1">
    <source>
        <dbReference type="ARBA" id="ARBA00007598"/>
    </source>
</evidence>
<keyword evidence="5" id="KW-1185">Reference proteome</keyword>
<dbReference type="InterPro" id="IPR051265">
    <property type="entry name" value="HIBADH-related_NP60_sf"/>
</dbReference>
<dbReference type="InterPro" id="IPR036291">
    <property type="entry name" value="NAD(P)-bd_dom_sf"/>
</dbReference>
<evidence type="ECO:0000259" key="2">
    <source>
        <dbReference type="Pfam" id="PF03446"/>
    </source>
</evidence>
<comment type="caution">
    <text evidence="4">The sequence shown here is derived from an EMBL/GenBank/DDBJ whole genome shotgun (WGS) entry which is preliminary data.</text>
</comment>
<dbReference type="Gene3D" id="1.10.1040.10">
    <property type="entry name" value="N-(1-d-carboxylethyl)-l-norvaline Dehydrogenase, domain 2"/>
    <property type="match status" value="1"/>
</dbReference>
<proteinExistence type="inferred from homology"/>
<dbReference type="InterPro" id="IPR006115">
    <property type="entry name" value="6PGDH_NADP-bd"/>
</dbReference>
<comment type="similarity">
    <text evidence="1">Belongs to the HIBADH-related family. NP60 subfamily.</text>
</comment>
<dbReference type="AlphaFoldDB" id="A0AA39UK17"/>
<dbReference type="Pfam" id="PF09130">
    <property type="entry name" value="DUF1932"/>
    <property type="match status" value="1"/>
</dbReference>
<reference evidence="4" key="1">
    <citation type="submission" date="2023-06" db="EMBL/GenBank/DDBJ databases">
        <authorList>
            <consortium name="Lawrence Berkeley National Laboratory"/>
            <person name="Ahrendt S."/>
            <person name="Sahu N."/>
            <person name="Indic B."/>
            <person name="Wong-Bajracharya J."/>
            <person name="Merenyi Z."/>
            <person name="Ke H.-M."/>
            <person name="Monk M."/>
            <person name="Kocsube S."/>
            <person name="Drula E."/>
            <person name="Lipzen A."/>
            <person name="Balint B."/>
            <person name="Henrissat B."/>
            <person name="Andreopoulos B."/>
            <person name="Martin F.M."/>
            <person name="Harder C.B."/>
            <person name="Rigling D."/>
            <person name="Ford K.L."/>
            <person name="Foster G.D."/>
            <person name="Pangilinan J."/>
            <person name="Papanicolaou A."/>
            <person name="Barry K."/>
            <person name="LaButti K."/>
            <person name="Viragh M."/>
            <person name="Koriabine M."/>
            <person name="Yan M."/>
            <person name="Riley R."/>
            <person name="Champramary S."/>
            <person name="Plett K.L."/>
            <person name="Tsai I.J."/>
            <person name="Slot J."/>
            <person name="Sipos G."/>
            <person name="Plett J."/>
            <person name="Nagy L.G."/>
            <person name="Grigoriev I.V."/>
        </authorList>
    </citation>
    <scope>NUCLEOTIDE SEQUENCE</scope>
    <source>
        <strain evidence="4">ICMP 16352</strain>
    </source>
</reference>
<dbReference type="Proteomes" id="UP001175227">
    <property type="component" value="Unassembled WGS sequence"/>
</dbReference>
<dbReference type="InterPro" id="IPR015814">
    <property type="entry name" value="Pgluconate_DH_NAD-bd_C"/>
</dbReference>
<dbReference type="GO" id="GO:0050661">
    <property type="term" value="F:NADP binding"/>
    <property type="evidence" value="ECO:0007669"/>
    <property type="project" value="InterPro"/>
</dbReference>
<evidence type="ECO:0000313" key="5">
    <source>
        <dbReference type="Proteomes" id="UP001175227"/>
    </source>
</evidence>
<dbReference type="Gene3D" id="3.40.50.720">
    <property type="entry name" value="NAD(P)-binding Rossmann-like Domain"/>
    <property type="match status" value="1"/>
</dbReference>